<proteinExistence type="predicted"/>
<evidence type="ECO:0000313" key="2">
    <source>
        <dbReference type="EMBL" id="WMW22028.1"/>
    </source>
</evidence>
<dbReference type="GeneID" id="84230822"/>
<name>A0AA51UFJ1_9EURY</name>
<dbReference type="AlphaFoldDB" id="A0AA51UFJ1"/>
<keyword evidence="1" id="KW-0802">TPR repeat</keyword>
<dbReference type="PROSITE" id="PS50005">
    <property type="entry name" value="TPR"/>
    <property type="match status" value="1"/>
</dbReference>
<dbReference type="InterPro" id="IPR019734">
    <property type="entry name" value="TPR_rpt"/>
</dbReference>
<dbReference type="Gene3D" id="1.25.40.10">
    <property type="entry name" value="Tetratricopeptide repeat domain"/>
    <property type="match status" value="1"/>
</dbReference>
<organism evidence="2 3">
    <name type="scientific">Methanolobus mangrovi</name>
    <dbReference type="NCBI Taxonomy" id="3072977"/>
    <lineage>
        <taxon>Archaea</taxon>
        <taxon>Methanobacteriati</taxon>
        <taxon>Methanobacteriota</taxon>
        <taxon>Stenosarchaea group</taxon>
        <taxon>Methanomicrobia</taxon>
        <taxon>Methanosarcinales</taxon>
        <taxon>Methanosarcinaceae</taxon>
        <taxon>Methanolobus</taxon>
    </lineage>
</organism>
<feature type="repeat" description="TPR" evidence="1">
    <location>
        <begin position="98"/>
        <end position="131"/>
    </location>
</feature>
<dbReference type="Proteomes" id="UP001183006">
    <property type="component" value="Chromosome"/>
</dbReference>
<gene>
    <name evidence="2" type="ORF">RE476_11735</name>
</gene>
<dbReference type="EMBL" id="CP133594">
    <property type="protein sequence ID" value="WMW22028.1"/>
    <property type="molecule type" value="Genomic_DNA"/>
</dbReference>
<dbReference type="InterPro" id="IPR011990">
    <property type="entry name" value="TPR-like_helical_dom_sf"/>
</dbReference>
<protein>
    <recommendedName>
        <fullName evidence="4">Tetratricopeptide repeat protein</fullName>
    </recommendedName>
</protein>
<accession>A0AA51UFJ1</accession>
<reference evidence="2" key="1">
    <citation type="submission" date="2023-08" db="EMBL/GenBank/DDBJ databases">
        <title>Methanolobus mangrovi sp. nov. and Methanolobus sediminis sp. nov, two novel methylotrophic methanogens isolated from mangrove sediments in China.</title>
        <authorList>
            <person name="Zhou J."/>
        </authorList>
    </citation>
    <scope>NUCLEOTIDE SEQUENCE</scope>
    <source>
        <strain evidence="2">FTZ2</strain>
    </source>
</reference>
<evidence type="ECO:0000313" key="3">
    <source>
        <dbReference type="Proteomes" id="UP001183006"/>
    </source>
</evidence>
<evidence type="ECO:0008006" key="4">
    <source>
        <dbReference type="Google" id="ProtNLM"/>
    </source>
</evidence>
<dbReference type="RefSeq" id="WP_309307821.1">
    <property type="nucleotide sequence ID" value="NZ_CP133594.1"/>
</dbReference>
<sequence length="240" mass="26903">MGENTEADMKAMLADNMSSLKELFRETPSMEHLLQIVATYHGMEQTERGIGFAEAFIMQIEDEKDRLLQASMVLEMVDRNEEALTYLGEAEDKFPDDVQVKNHRGMLLNKLSEFEKALSIYEGLLESSPKSLESLSGKLIALTGLGRHGDVLKLYKTSIAITPSTVQDWHFKGVIDGILKDYFEAEKGASITDGQADKLSQSFNSIDHIIEGLGPEVRNFYMMGNFAGKEIYHEILENKG</sequence>
<keyword evidence="3" id="KW-1185">Reference proteome</keyword>
<evidence type="ECO:0000256" key="1">
    <source>
        <dbReference type="PROSITE-ProRule" id="PRU00339"/>
    </source>
</evidence>
<dbReference type="KEGG" id="mmav:RE476_11735"/>
<dbReference type="SUPFAM" id="SSF48439">
    <property type="entry name" value="Protein prenylyltransferase"/>
    <property type="match status" value="1"/>
</dbReference>